<evidence type="ECO:0000313" key="9">
    <source>
        <dbReference type="EMBL" id="KAJ4397026.1"/>
    </source>
</evidence>
<dbReference type="Proteomes" id="UP001140453">
    <property type="component" value="Unassembled WGS sequence"/>
</dbReference>
<comment type="caution">
    <text evidence="9">The sequence shown here is derived from an EMBL/GenBank/DDBJ whole genome shotgun (WGS) entry which is preliminary data.</text>
</comment>
<dbReference type="PANTHER" id="PTHR12100">
    <property type="entry name" value="SEC10"/>
    <property type="match status" value="1"/>
</dbReference>
<proteinExistence type="inferred from homology"/>
<accession>A0A9W9D2J6</accession>
<feature type="domain" description="Exocyst complex component Sec10 N-terminal" evidence="8">
    <location>
        <begin position="64"/>
        <end position="193"/>
    </location>
</feature>
<dbReference type="EMBL" id="JAPEVB010000001">
    <property type="protein sequence ID" value="KAJ4397026.1"/>
    <property type="molecule type" value="Genomic_DNA"/>
</dbReference>
<keyword evidence="3" id="KW-0268">Exocytosis</keyword>
<dbReference type="GO" id="GO:0006887">
    <property type="term" value="P:exocytosis"/>
    <property type="evidence" value="ECO:0007669"/>
    <property type="project" value="UniProtKB-KW"/>
</dbReference>
<sequence length="859" mass="96125">MSSRADRAESMMGSRALFPQGPSFSEEDFSTKDFITRDFVDDLAEAAVPLNRRSGPAAQPAFDPKPLIRTFENALSQLANLSEKLEEEESGLQAEVRRAEIQHDRTLDTLGRKLDESMSQFEALDLALNQPNGMNGHDRNGRSDVGGNIAVQIGENLEELDRKRSRALDANFLIQCWTEVCETGQLTSLEDVKRQGGAETKVRCANIARQLMRISQRLDPVSWGQVNGSRRAGITNGVTGLNKNHNTREILEKFSEVLEQDLLEQFNRSYRGQNFPDMMQCAKVLHDFNGGSSVIATFVNQHDFFINRNQLLSDEVNGDDDTWEVLADPDKESPGIEQSLQSLVDEVRVVMQEESFIIKQAFPFAETVLIRFIQRVFQQSIQQRLEKVLEKADSVSSLAFLRTLHAARTYIGTLIEDLKTHGLIEHPEPCSAQISQTLDQQLDELFVPYLVGNAYIDRERKNLEELYSSLLFKYTIFHSRRKKAPTGFMASLAQQGSQMLTSAKEAYLERLDSSDLTATQKAMMLRVAGVKDNSDNKNEIEVSEEDGVLSIKIAQRMMKWLAESVRRTLELGLPSDTAKDVNSLLTLLLSSMGQVYVETSLDAALDMATSQENSKVEPDMSYLPSIRPATTIANIMSRFINSVMIRLAEGNATVRRSMEAQAKMGMESIERKTNSVVKSSVDVVMNWVSRSLSTQKKTDFRPKDNELEVMAETTPCQTICNFLKRFQVLTNQAIDGHNLEIFSTELALNVHRLLFEHLKKFSVNATGGLMVTKDINKYVSTLKGWPLTKEAVSVIDLLPEIGYLFMIGPEALREKSRNLTTGPAAATAGRKLTKADFKAFVLKREDASSVGVQSVVNGL</sequence>
<evidence type="ECO:0000256" key="4">
    <source>
        <dbReference type="ARBA" id="ARBA00023054"/>
    </source>
</evidence>
<evidence type="ECO:0000256" key="3">
    <source>
        <dbReference type="ARBA" id="ARBA00022483"/>
    </source>
</evidence>
<dbReference type="InterPro" id="IPR009976">
    <property type="entry name" value="Sec10-like"/>
</dbReference>
<dbReference type="GO" id="GO:0006893">
    <property type="term" value="P:Golgi to plasma membrane transport"/>
    <property type="evidence" value="ECO:0007669"/>
    <property type="project" value="TreeGrafter"/>
</dbReference>
<feature type="coiled-coil region" evidence="5">
    <location>
        <begin position="68"/>
        <end position="102"/>
    </location>
</feature>
<dbReference type="InterPro" id="IPR048625">
    <property type="entry name" value="Sec10_N"/>
</dbReference>
<evidence type="ECO:0000313" key="10">
    <source>
        <dbReference type="Proteomes" id="UP001140453"/>
    </source>
</evidence>
<reference evidence="9" key="1">
    <citation type="submission" date="2022-10" db="EMBL/GenBank/DDBJ databases">
        <title>Tapping the CABI collections for fungal endophytes: first genome assemblies for Collariella, Neodidymelliopsis, Ascochyta clinopodiicola, Didymella pomorum, Didymosphaeria variabile, Neocosmospora piperis and Neocucurbitaria cava.</title>
        <authorList>
            <person name="Hill R."/>
        </authorList>
    </citation>
    <scope>NUCLEOTIDE SEQUENCE</scope>
    <source>
        <strain evidence="9">IMI 355082</strain>
    </source>
</reference>
<dbReference type="AlphaFoldDB" id="A0A9W9D2J6"/>
<dbReference type="Pfam" id="PF20667">
    <property type="entry name" value="Sec10_N"/>
    <property type="match status" value="1"/>
</dbReference>
<keyword evidence="10" id="KW-1185">Reference proteome</keyword>
<gene>
    <name evidence="9" type="primary">SEC10</name>
    <name evidence="9" type="ORF">N0V93_001250</name>
</gene>
<feature type="region of interest" description="Disordered" evidence="6">
    <location>
        <begin position="1"/>
        <end position="25"/>
    </location>
</feature>
<keyword evidence="4 5" id="KW-0175">Coiled coil</keyword>
<evidence type="ECO:0000256" key="1">
    <source>
        <dbReference type="ARBA" id="ARBA00006572"/>
    </source>
</evidence>
<organism evidence="9 10">
    <name type="scientific">Gnomoniopsis smithogilvyi</name>
    <dbReference type="NCBI Taxonomy" id="1191159"/>
    <lineage>
        <taxon>Eukaryota</taxon>
        <taxon>Fungi</taxon>
        <taxon>Dikarya</taxon>
        <taxon>Ascomycota</taxon>
        <taxon>Pezizomycotina</taxon>
        <taxon>Sordariomycetes</taxon>
        <taxon>Sordariomycetidae</taxon>
        <taxon>Diaporthales</taxon>
        <taxon>Gnomoniaceae</taxon>
        <taxon>Gnomoniopsis</taxon>
    </lineage>
</organism>
<feature type="domain" description="Exocyst complex component Sec10-like alpha-helical bundle" evidence="7">
    <location>
        <begin position="203"/>
        <end position="853"/>
    </location>
</feature>
<protein>
    <submittedName>
        <fullName evidence="9">Exocyst complex component 5</fullName>
    </submittedName>
</protein>
<comment type="similarity">
    <text evidence="1">Belongs to the SEC10 family.</text>
</comment>
<name>A0A9W9D2J6_9PEZI</name>
<evidence type="ECO:0000259" key="7">
    <source>
        <dbReference type="Pfam" id="PF07393"/>
    </source>
</evidence>
<dbReference type="InterPro" id="IPR048627">
    <property type="entry name" value="Sec10_HB"/>
</dbReference>
<dbReference type="OrthoDB" id="125856at2759"/>
<evidence type="ECO:0000259" key="8">
    <source>
        <dbReference type="Pfam" id="PF20667"/>
    </source>
</evidence>
<dbReference type="Pfam" id="PF07393">
    <property type="entry name" value="Sec10_HB"/>
    <property type="match status" value="1"/>
</dbReference>
<dbReference type="PANTHER" id="PTHR12100:SF0">
    <property type="entry name" value="EXOCYST COMPLEX COMPONENT 5"/>
    <property type="match status" value="1"/>
</dbReference>
<evidence type="ECO:0000256" key="2">
    <source>
        <dbReference type="ARBA" id="ARBA00022448"/>
    </source>
</evidence>
<dbReference type="GO" id="GO:0000145">
    <property type="term" value="C:exocyst"/>
    <property type="evidence" value="ECO:0007669"/>
    <property type="project" value="TreeGrafter"/>
</dbReference>
<evidence type="ECO:0000256" key="6">
    <source>
        <dbReference type="SAM" id="MobiDB-lite"/>
    </source>
</evidence>
<evidence type="ECO:0000256" key="5">
    <source>
        <dbReference type="SAM" id="Coils"/>
    </source>
</evidence>
<keyword evidence="2" id="KW-0813">Transport</keyword>